<evidence type="ECO:0000313" key="1">
    <source>
        <dbReference type="EMBL" id="MFM9330078.1"/>
    </source>
</evidence>
<proteinExistence type="predicted"/>
<name>A0ACC7NZA4_9BACL</name>
<protein>
    <submittedName>
        <fullName evidence="1">HNH endonuclease</fullName>
    </submittedName>
</protein>
<dbReference type="EMBL" id="JBJURJ010000011">
    <property type="protein sequence ID" value="MFM9330078.1"/>
    <property type="molecule type" value="Genomic_DNA"/>
</dbReference>
<evidence type="ECO:0000313" key="2">
    <source>
        <dbReference type="Proteomes" id="UP001631969"/>
    </source>
</evidence>
<keyword evidence="1" id="KW-0255">Endonuclease</keyword>
<sequence>MLQEPQSAREEELAAESVEEADAQRLCPRCNMYKPLSHFMKRTGKRSGKNARRGMCRACRKKTKKLRRLTGQESPPPGESTESGAGSPFMAVDMEGRTSPPLTDADGSTPVAVPVAPGEEHLSQVPMRRLSRRPLPEPPPKPPGPDASVLRPTREGIIRMRGHTDKGRRWVQETDLETASVLVKEYAAVVVNAHTIRRLYSNKKFKRYILMRDQFTCYFCGEYGDTIDHLLPRSRGGHTTPMNCVCACSLCNQSKANRSLEDFMEGVED</sequence>
<organism evidence="1 2">
    <name type="scientific">Paenibacillus mesotrionivorans</name>
    <dbReference type="NCBI Taxonomy" id="3160968"/>
    <lineage>
        <taxon>Bacteria</taxon>
        <taxon>Bacillati</taxon>
        <taxon>Bacillota</taxon>
        <taxon>Bacilli</taxon>
        <taxon>Bacillales</taxon>
        <taxon>Paenibacillaceae</taxon>
        <taxon>Paenibacillus</taxon>
    </lineage>
</organism>
<dbReference type="Proteomes" id="UP001631969">
    <property type="component" value="Unassembled WGS sequence"/>
</dbReference>
<keyword evidence="2" id="KW-1185">Reference proteome</keyword>
<comment type="caution">
    <text evidence="1">The sequence shown here is derived from an EMBL/GenBank/DDBJ whole genome shotgun (WGS) entry which is preliminary data.</text>
</comment>
<keyword evidence="1" id="KW-0378">Hydrolase</keyword>
<reference evidence="1" key="1">
    <citation type="submission" date="2024-12" db="EMBL/GenBank/DDBJ databases">
        <authorList>
            <person name="Wu N."/>
        </authorList>
    </citation>
    <scope>NUCLEOTIDE SEQUENCE</scope>
    <source>
        <strain evidence="1">P15</strain>
    </source>
</reference>
<accession>A0ACC7NZA4</accession>
<keyword evidence="1" id="KW-0540">Nuclease</keyword>
<gene>
    <name evidence="1" type="ORF">ACI1P1_17405</name>
</gene>